<gene>
    <name evidence="1" type="ORF">PCOR1329_LOCUS28088</name>
</gene>
<accession>A0ABN9SAM4</accession>
<sequence>SHFGSRLLLGLPRGRMGLPRALADARVPAVAALLSCAVLAHCLRAAGLGGRGGPRPAAWGLAGRRPSWAKPVAVFVQVGNPSVWPPLQECLTNVLIAAGSAAPPRRVDVYVGRPVWVPGQRQEAIQKMVDDAASWVQNWSGAQLHMNLSLANKGADTGIFFQQVLALSDPSRYDMLLKLHTKSDARWRCTMLMSLCGSSEQVSKILSRFDGQPDLGIIGPWSLTWTWDTPVEETYEKKGGNAFTMLDGQKQMEDYMKRVWADIFQNSSFPARDQYLMAAGSMYWARSAPLLENVQFRDAASRWIESWTTKPYKTACSEDVCLQLYALERIMLTMIQARYGFVGAEAPDKYGLDKSKRAYRQTFREHGWSNDKNRYVCQRLSANR</sequence>
<name>A0ABN9SAM4_9DINO</name>
<comment type="caution">
    <text evidence="1">The sequence shown here is derived from an EMBL/GenBank/DDBJ whole genome shotgun (WGS) entry which is preliminary data.</text>
</comment>
<organism evidence="1 2">
    <name type="scientific">Prorocentrum cordatum</name>
    <dbReference type="NCBI Taxonomy" id="2364126"/>
    <lineage>
        <taxon>Eukaryota</taxon>
        <taxon>Sar</taxon>
        <taxon>Alveolata</taxon>
        <taxon>Dinophyceae</taxon>
        <taxon>Prorocentrales</taxon>
        <taxon>Prorocentraceae</taxon>
        <taxon>Prorocentrum</taxon>
    </lineage>
</organism>
<evidence type="ECO:0000313" key="1">
    <source>
        <dbReference type="EMBL" id="CAK0828998.1"/>
    </source>
</evidence>
<evidence type="ECO:0008006" key="3">
    <source>
        <dbReference type="Google" id="ProtNLM"/>
    </source>
</evidence>
<proteinExistence type="predicted"/>
<dbReference type="Proteomes" id="UP001189429">
    <property type="component" value="Unassembled WGS sequence"/>
</dbReference>
<reference evidence="1" key="1">
    <citation type="submission" date="2023-10" db="EMBL/GenBank/DDBJ databases">
        <authorList>
            <person name="Chen Y."/>
            <person name="Shah S."/>
            <person name="Dougan E. K."/>
            <person name="Thang M."/>
            <person name="Chan C."/>
        </authorList>
    </citation>
    <scope>NUCLEOTIDE SEQUENCE [LARGE SCALE GENOMIC DNA]</scope>
</reference>
<protein>
    <recommendedName>
        <fullName evidence="3">Hexosyltransferase</fullName>
    </recommendedName>
</protein>
<keyword evidence="2" id="KW-1185">Reference proteome</keyword>
<evidence type="ECO:0000313" key="2">
    <source>
        <dbReference type="Proteomes" id="UP001189429"/>
    </source>
</evidence>
<dbReference type="EMBL" id="CAUYUJ010010302">
    <property type="protein sequence ID" value="CAK0828998.1"/>
    <property type="molecule type" value="Genomic_DNA"/>
</dbReference>
<feature type="non-terminal residue" evidence="1">
    <location>
        <position position="1"/>
    </location>
</feature>